<protein>
    <submittedName>
        <fullName evidence="1">Uncharacterized protein</fullName>
    </submittedName>
</protein>
<reference evidence="1" key="1">
    <citation type="submission" date="2014-09" db="EMBL/GenBank/DDBJ databases">
        <authorList>
            <person name="Magalhaes I.L.F."/>
            <person name="Oliveira U."/>
            <person name="Santos F.R."/>
            <person name="Vidigal T.H.D.A."/>
            <person name="Brescovit A.D."/>
            <person name="Santos A.J."/>
        </authorList>
    </citation>
    <scope>NUCLEOTIDE SEQUENCE</scope>
    <source>
        <tissue evidence="1">Shoot tissue taken approximately 20 cm above the soil surface</tissue>
    </source>
</reference>
<sequence>MHGCFPWFSGCFSLWKS</sequence>
<name>A0A0A9FAH1_ARUDO</name>
<dbReference type="AlphaFoldDB" id="A0A0A9FAH1"/>
<organism evidence="1">
    <name type="scientific">Arundo donax</name>
    <name type="common">Giant reed</name>
    <name type="synonym">Donax arundinaceus</name>
    <dbReference type="NCBI Taxonomy" id="35708"/>
    <lineage>
        <taxon>Eukaryota</taxon>
        <taxon>Viridiplantae</taxon>
        <taxon>Streptophyta</taxon>
        <taxon>Embryophyta</taxon>
        <taxon>Tracheophyta</taxon>
        <taxon>Spermatophyta</taxon>
        <taxon>Magnoliopsida</taxon>
        <taxon>Liliopsida</taxon>
        <taxon>Poales</taxon>
        <taxon>Poaceae</taxon>
        <taxon>PACMAD clade</taxon>
        <taxon>Arundinoideae</taxon>
        <taxon>Arundineae</taxon>
        <taxon>Arundo</taxon>
    </lineage>
</organism>
<accession>A0A0A9FAH1</accession>
<proteinExistence type="predicted"/>
<reference evidence="1" key="2">
    <citation type="journal article" date="2015" name="Data Brief">
        <title>Shoot transcriptome of the giant reed, Arundo donax.</title>
        <authorList>
            <person name="Barrero R.A."/>
            <person name="Guerrero F.D."/>
            <person name="Moolhuijzen P."/>
            <person name="Goolsby J.A."/>
            <person name="Tidwell J."/>
            <person name="Bellgard S.E."/>
            <person name="Bellgard M.I."/>
        </authorList>
    </citation>
    <scope>NUCLEOTIDE SEQUENCE</scope>
    <source>
        <tissue evidence="1">Shoot tissue taken approximately 20 cm above the soil surface</tissue>
    </source>
</reference>
<dbReference type="EMBL" id="GBRH01190800">
    <property type="protein sequence ID" value="JAE07096.1"/>
    <property type="molecule type" value="Transcribed_RNA"/>
</dbReference>
<evidence type="ECO:0000313" key="1">
    <source>
        <dbReference type="EMBL" id="JAE07096.1"/>
    </source>
</evidence>